<dbReference type="Proteomes" id="UP001283361">
    <property type="component" value="Unassembled WGS sequence"/>
</dbReference>
<reference evidence="1" key="1">
    <citation type="journal article" date="2023" name="G3 (Bethesda)">
        <title>A reference genome for the long-term kleptoplast-retaining sea slug Elysia crispata morphotype clarki.</title>
        <authorList>
            <person name="Eastman K.E."/>
            <person name="Pendleton A.L."/>
            <person name="Shaikh M.A."/>
            <person name="Suttiyut T."/>
            <person name="Ogas R."/>
            <person name="Tomko P."/>
            <person name="Gavelis G."/>
            <person name="Widhalm J.R."/>
            <person name="Wisecaver J.H."/>
        </authorList>
    </citation>
    <scope>NUCLEOTIDE SEQUENCE</scope>
    <source>
        <strain evidence="1">ECLA1</strain>
    </source>
</reference>
<dbReference type="EMBL" id="JAWDGP010003905">
    <property type="protein sequence ID" value="KAK3769537.1"/>
    <property type="molecule type" value="Genomic_DNA"/>
</dbReference>
<evidence type="ECO:0000313" key="2">
    <source>
        <dbReference type="Proteomes" id="UP001283361"/>
    </source>
</evidence>
<keyword evidence="2" id="KW-1185">Reference proteome</keyword>
<gene>
    <name evidence="1" type="ORF">RRG08_044732</name>
</gene>
<organism evidence="1 2">
    <name type="scientific">Elysia crispata</name>
    <name type="common">lettuce slug</name>
    <dbReference type="NCBI Taxonomy" id="231223"/>
    <lineage>
        <taxon>Eukaryota</taxon>
        <taxon>Metazoa</taxon>
        <taxon>Spiralia</taxon>
        <taxon>Lophotrochozoa</taxon>
        <taxon>Mollusca</taxon>
        <taxon>Gastropoda</taxon>
        <taxon>Heterobranchia</taxon>
        <taxon>Euthyneura</taxon>
        <taxon>Panpulmonata</taxon>
        <taxon>Sacoglossa</taxon>
        <taxon>Placobranchoidea</taxon>
        <taxon>Plakobranchidae</taxon>
        <taxon>Elysia</taxon>
    </lineage>
</organism>
<accession>A0AAE0ZHP6</accession>
<comment type="caution">
    <text evidence="1">The sequence shown here is derived from an EMBL/GenBank/DDBJ whole genome shotgun (WGS) entry which is preliminary data.</text>
</comment>
<dbReference type="AlphaFoldDB" id="A0AAE0ZHP6"/>
<sequence>MDGRHLDAKLGQKSFLFKILHETDGMLNNTEDELGRDKDISELCGSNTKATCGLLAVGNLQSALHQLHLTPVWAISLQIQTKIQQVSSNPSYCAFATTCSRPKEQSGDFIWATACGFVQTM</sequence>
<proteinExistence type="predicted"/>
<name>A0AAE0ZHP6_9GAST</name>
<protein>
    <submittedName>
        <fullName evidence="1">Uncharacterized protein</fullName>
    </submittedName>
</protein>
<evidence type="ECO:0000313" key="1">
    <source>
        <dbReference type="EMBL" id="KAK3769537.1"/>
    </source>
</evidence>